<keyword evidence="6" id="KW-0064">Aspartyl protease</keyword>
<dbReference type="InterPro" id="IPR000953">
    <property type="entry name" value="Chromo/chromo_shadow_dom"/>
</dbReference>
<dbReference type="Pfam" id="PF24626">
    <property type="entry name" value="SH3_Tf2-1"/>
    <property type="match status" value="1"/>
</dbReference>
<dbReference type="GO" id="GO:0003723">
    <property type="term" value="F:RNA binding"/>
    <property type="evidence" value="ECO:0007669"/>
    <property type="project" value="UniProtKB-KW"/>
</dbReference>
<organism evidence="20 21">
    <name type="scientific">Cordyceps fumosorosea (strain ARSEF 2679)</name>
    <name type="common">Isaria fumosorosea</name>
    <dbReference type="NCBI Taxonomy" id="1081104"/>
    <lineage>
        <taxon>Eukaryota</taxon>
        <taxon>Fungi</taxon>
        <taxon>Dikarya</taxon>
        <taxon>Ascomycota</taxon>
        <taxon>Pezizomycotina</taxon>
        <taxon>Sordariomycetes</taxon>
        <taxon>Hypocreomycetidae</taxon>
        <taxon>Hypocreales</taxon>
        <taxon>Cordycipitaceae</taxon>
        <taxon>Cordyceps</taxon>
    </lineage>
</organism>
<keyword evidence="10" id="KW-0229">DNA integration</keyword>
<dbReference type="FunFam" id="3.10.20.370:FF:000001">
    <property type="entry name" value="Retrovirus-related Pol polyprotein from transposon 17.6-like protein"/>
    <property type="match status" value="1"/>
</dbReference>
<dbReference type="GO" id="GO:0006310">
    <property type="term" value="P:DNA recombination"/>
    <property type="evidence" value="ECO:0007669"/>
    <property type="project" value="UniProtKB-KW"/>
</dbReference>
<evidence type="ECO:0000259" key="19">
    <source>
        <dbReference type="PROSITE" id="PS50994"/>
    </source>
</evidence>
<evidence type="ECO:0000256" key="11">
    <source>
        <dbReference type="ARBA" id="ARBA00022918"/>
    </source>
</evidence>
<dbReference type="GO" id="GO:0003887">
    <property type="term" value="F:DNA-directed DNA polymerase activity"/>
    <property type="evidence" value="ECO:0007669"/>
    <property type="project" value="UniProtKB-KW"/>
</dbReference>
<evidence type="ECO:0000256" key="13">
    <source>
        <dbReference type="ARBA" id="ARBA00023125"/>
    </source>
</evidence>
<dbReference type="AlphaFoldDB" id="A0A167V9B3"/>
<dbReference type="GO" id="GO:0003677">
    <property type="term" value="F:DNA binding"/>
    <property type="evidence" value="ECO:0007669"/>
    <property type="project" value="UniProtKB-KW"/>
</dbReference>
<evidence type="ECO:0000256" key="3">
    <source>
        <dbReference type="ARBA" id="ARBA00011353"/>
    </source>
</evidence>
<keyword evidence="12" id="KW-0548">Nucleotidyltransferase</keyword>
<dbReference type="InterPro" id="IPR043502">
    <property type="entry name" value="DNA/RNA_pol_sf"/>
</dbReference>
<evidence type="ECO:0000256" key="10">
    <source>
        <dbReference type="ARBA" id="ARBA00022908"/>
    </source>
</evidence>
<dbReference type="OrthoDB" id="5153691at2759"/>
<keyword evidence="17" id="KW-0511">Multifunctional enzyme</keyword>
<dbReference type="Pfam" id="PF17921">
    <property type="entry name" value="Integrase_H2C2"/>
    <property type="match status" value="1"/>
</dbReference>
<keyword evidence="14" id="KW-0496">Mitochondrion</keyword>
<comment type="subunit">
    <text evidence="3">Component of the NuA4 histone acetyltransferase complex.</text>
</comment>
<evidence type="ECO:0000256" key="16">
    <source>
        <dbReference type="ARBA" id="ARBA00023242"/>
    </source>
</evidence>
<dbReference type="InterPro" id="IPR041577">
    <property type="entry name" value="RT_RNaseH_2"/>
</dbReference>
<dbReference type="InterPro" id="IPR023779">
    <property type="entry name" value="Chromodomain_CS"/>
</dbReference>
<dbReference type="GO" id="GO:0005634">
    <property type="term" value="C:nucleus"/>
    <property type="evidence" value="ECO:0007669"/>
    <property type="project" value="UniProtKB-SubCell"/>
</dbReference>
<protein>
    <submittedName>
        <fullName evidence="20">Ribonuclease H-like protein</fullName>
    </submittedName>
</protein>
<dbReference type="Gene3D" id="3.30.420.10">
    <property type="entry name" value="Ribonuclease H-like superfamily/Ribonuclease H"/>
    <property type="match status" value="1"/>
</dbReference>
<evidence type="ECO:0000256" key="6">
    <source>
        <dbReference type="ARBA" id="ARBA00022750"/>
    </source>
</evidence>
<dbReference type="GO" id="GO:0003964">
    <property type="term" value="F:RNA-directed DNA polymerase activity"/>
    <property type="evidence" value="ECO:0007669"/>
    <property type="project" value="UniProtKB-KW"/>
</dbReference>
<keyword evidence="12" id="KW-0808">Transferase</keyword>
<dbReference type="Gene3D" id="2.40.50.40">
    <property type="match status" value="1"/>
</dbReference>
<dbReference type="PANTHER" id="PTHR37984">
    <property type="entry name" value="PROTEIN CBG26694"/>
    <property type="match status" value="1"/>
</dbReference>
<keyword evidence="12" id="KW-0239">DNA-directed DNA polymerase</keyword>
<evidence type="ECO:0000256" key="17">
    <source>
        <dbReference type="ARBA" id="ARBA00023268"/>
    </source>
</evidence>
<evidence type="ECO:0000256" key="8">
    <source>
        <dbReference type="ARBA" id="ARBA00022842"/>
    </source>
</evidence>
<dbReference type="EMBL" id="AZHB01000012">
    <property type="protein sequence ID" value="OAA62369.1"/>
    <property type="molecule type" value="Genomic_DNA"/>
</dbReference>
<name>A0A167V9B3_CORFA</name>
<dbReference type="PANTHER" id="PTHR37984:SF5">
    <property type="entry name" value="PROTEIN NYNRIN-LIKE"/>
    <property type="match status" value="1"/>
</dbReference>
<dbReference type="GO" id="GO:0004190">
    <property type="term" value="F:aspartic-type endopeptidase activity"/>
    <property type="evidence" value="ECO:0007669"/>
    <property type="project" value="UniProtKB-KW"/>
</dbReference>
<evidence type="ECO:0000256" key="14">
    <source>
        <dbReference type="ARBA" id="ARBA00023128"/>
    </source>
</evidence>
<evidence type="ECO:0000259" key="18">
    <source>
        <dbReference type="PROSITE" id="PS50013"/>
    </source>
</evidence>
<accession>A0A167V9B3</accession>
<dbReference type="InterPro" id="IPR012337">
    <property type="entry name" value="RNaseH-like_sf"/>
</dbReference>
<dbReference type="InterPro" id="IPR023780">
    <property type="entry name" value="Chromo_domain"/>
</dbReference>
<dbReference type="CDD" id="cd00024">
    <property type="entry name" value="CD_CSD"/>
    <property type="match status" value="1"/>
</dbReference>
<dbReference type="GO" id="GO:0015074">
    <property type="term" value="P:DNA integration"/>
    <property type="evidence" value="ECO:0007669"/>
    <property type="project" value="UniProtKB-KW"/>
</dbReference>
<dbReference type="Gene3D" id="3.30.70.270">
    <property type="match status" value="1"/>
</dbReference>
<evidence type="ECO:0000313" key="20">
    <source>
        <dbReference type="EMBL" id="OAA62369.1"/>
    </source>
</evidence>
<dbReference type="GeneID" id="30021670"/>
<comment type="caution">
    <text evidence="20">The sequence shown here is derived from an EMBL/GenBank/DDBJ whole genome shotgun (WGS) entry which is preliminary data.</text>
</comment>
<dbReference type="PROSITE" id="PS50994">
    <property type="entry name" value="INTEGRASE"/>
    <property type="match status" value="1"/>
</dbReference>
<dbReference type="GO" id="GO:0006338">
    <property type="term" value="P:chromatin remodeling"/>
    <property type="evidence" value="ECO:0007669"/>
    <property type="project" value="UniProtKB-ARBA"/>
</dbReference>
<sequence>MPKNLKELEAGLGIMGYYREFVDHFSAVADPLNRLKAQGFRRAPIKNPARDSYAAKITFPYSAEPPADTSTPSLRREAERIRRQNDNAGQLWEECQVAWEKLKTALVNAVELAHPGFDKPFKLHVDGSKERGFGAALHQTQEDGKLRPILFLSKSLSPAEQNYGATELETAALVWALQKLEHYLDHAQIVVVSDHTAIRDTFASIRNGKPKGKYRLVNWRLYLERWRRNIKIKYREGRAHVNADALSRLPTVHDVVEVMLTESISAATPQPKTTPLADDLLTRIAQALPADPTFRKIYARLRQNEAPDILHHFAIQRDSKLLYFYDADNWRLCVPEKMIDEVIRVGHDDRSHAGGALRTYGFLRDYVFFHNMRRRVAAYVSACPECQKSLPRRSLPYGNMQPVPMPKCPFATVCLDFVTGLPEHDGVDCLLVVVDKFSRLVRCLEGRTDWSAEQWATKYIRQVYPEWGMPHQFIHDADPKFVSHLWQALCDASNTTNRPTTAYHQQANGLSERTIQTLVLCLRSVIGGRYDTSQWRNYLPHVLFSLNTSIQSATGLSPFELLYGRKPRHFLQLSATAEDEDFGSSQKARFADAWDAAQLAVARTKIYYDAKHRTPPALDVGDLVYVKLAKPGADGYHLNHQTKLSHRRAGPFPITKRISALRLELGLPSYLNWRPEFSIEHLEPVPALPPGPLKGTDKYIIEKIIAHRRVGRKRQYLVKWLDYDETYDSWEPEDILQEDVPKLLDLYKQQHNLVSRGRLPRSR</sequence>
<dbReference type="InterPro" id="IPR016197">
    <property type="entry name" value="Chromo-like_dom_sf"/>
</dbReference>
<reference evidence="20 21" key="1">
    <citation type="journal article" date="2016" name="Genome Biol. Evol.">
        <title>Divergent and convergent evolution of fungal pathogenicity.</title>
        <authorList>
            <person name="Shang Y."/>
            <person name="Xiao G."/>
            <person name="Zheng P."/>
            <person name="Cen K."/>
            <person name="Zhan S."/>
            <person name="Wang C."/>
        </authorList>
    </citation>
    <scope>NUCLEOTIDE SEQUENCE [LARGE SCALE GENOMIC DNA]</scope>
    <source>
        <strain evidence="20 21">ARSEF 2679</strain>
    </source>
</reference>
<keyword evidence="15" id="KW-0233">DNA recombination</keyword>
<evidence type="ECO:0000256" key="12">
    <source>
        <dbReference type="ARBA" id="ARBA00022932"/>
    </source>
</evidence>
<evidence type="ECO:0000256" key="4">
    <source>
        <dbReference type="ARBA" id="ARBA00022670"/>
    </source>
</evidence>
<keyword evidence="8" id="KW-0460">Magnesium</keyword>
<keyword evidence="4" id="KW-0645">Protease</keyword>
<dbReference type="PROSITE" id="PS00598">
    <property type="entry name" value="CHROMO_1"/>
    <property type="match status" value="1"/>
</dbReference>
<gene>
    <name evidence="20" type="ORF">ISF_05378</name>
</gene>
<comment type="subcellular location">
    <subcellularLocation>
        <location evidence="2">Mitochondrion</location>
    </subcellularLocation>
    <subcellularLocation>
        <location evidence="1">Nucleus</location>
    </subcellularLocation>
</comment>
<dbReference type="CDD" id="cd09274">
    <property type="entry name" value="RNase_HI_RT_Ty3"/>
    <property type="match status" value="1"/>
</dbReference>
<dbReference type="SUPFAM" id="SSF53098">
    <property type="entry name" value="Ribonuclease H-like"/>
    <property type="match status" value="1"/>
</dbReference>
<evidence type="ECO:0000256" key="15">
    <source>
        <dbReference type="ARBA" id="ARBA00023172"/>
    </source>
</evidence>
<dbReference type="RefSeq" id="XP_018704119.1">
    <property type="nucleotide sequence ID" value="XM_018848983.1"/>
</dbReference>
<keyword evidence="16" id="KW-0539">Nucleus</keyword>
<dbReference type="InterPro" id="IPR001584">
    <property type="entry name" value="Integrase_cat-core"/>
</dbReference>
<dbReference type="InterPro" id="IPR050951">
    <property type="entry name" value="Retrovirus_Pol_polyprotein"/>
</dbReference>
<dbReference type="InterPro" id="IPR036397">
    <property type="entry name" value="RNaseH_sf"/>
</dbReference>
<dbReference type="SMART" id="SM00298">
    <property type="entry name" value="CHROMO"/>
    <property type="match status" value="1"/>
</dbReference>
<dbReference type="GO" id="GO:0006508">
    <property type="term" value="P:proteolysis"/>
    <property type="evidence" value="ECO:0007669"/>
    <property type="project" value="UniProtKB-KW"/>
</dbReference>
<dbReference type="GO" id="GO:0005739">
    <property type="term" value="C:mitochondrion"/>
    <property type="evidence" value="ECO:0007669"/>
    <property type="project" value="UniProtKB-SubCell"/>
</dbReference>
<feature type="domain" description="Integrase catalytic" evidence="19">
    <location>
        <begin position="405"/>
        <end position="566"/>
    </location>
</feature>
<evidence type="ECO:0000313" key="21">
    <source>
        <dbReference type="Proteomes" id="UP000076744"/>
    </source>
</evidence>
<dbReference type="Pfam" id="PF00385">
    <property type="entry name" value="Chromo"/>
    <property type="match status" value="1"/>
</dbReference>
<keyword evidence="7" id="KW-0378">Hydrolase</keyword>
<evidence type="ECO:0000256" key="2">
    <source>
        <dbReference type="ARBA" id="ARBA00004173"/>
    </source>
</evidence>
<dbReference type="Gene3D" id="1.10.340.70">
    <property type="match status" value="1"/>
</dbReference>
<evidence type="ECO:0000256" key="5">
    <source>
        <dbReference type="ARBA" id="ARBA00022723"/>
    </source>
</evidence>
<dbReference type="STRING" id="1081104.A0A167V9B3"/>
<keyword evidence="5" id="KW-0479">Metal-binding</keyword>
<dbReference type="Gene3D" id="3.10.20.370">
    <property type="match status" value="1"/>
</dbReference>
<dbReference type="GO" id="GO:0046872">
    <property type="term" value="F:metal ion binding"/>
    <property type="evidence" value="ECO:0007669"/>
    <property type="project" value="UniProtKB-KW"/>
</dbReference>
<keyword evidence="13" id="KW-0238">DNA-binding</keyword>
<proteinExistence type="predicted"/>
<dbReference type="Pfam" id="PF17919">
    <property type="entry name" value="RT_RNaseH_2"/>
    <property type="match status" value="1"/>
</dbReference>
<dbReference type="SUPFAM" id="SSF54160">
    <property type="entry name" value="Chromo domain-like"/>
    <property type="match status" value="1"/>
</dbReference>
<dbReference type="InterPro" id="IPR043128">
    <property type="entry name" value="Rev_trsase/Diguanyl_cyclase"/>
</dbReference>
<dbReference type="SUPFAM" id="SSF56672">
    <property type="entry name" value="DNA/RNA polymerases"/>
    <property type="match status" value="1"/>
</dbReference>
<dbReference type="PROSITE" id="PS50013">
    <property type="entry name" value="CHROMO_2"/>
    <property type="match status" value="1"/>
</dbReference>
<keyword evidence="11" id="KW-0695">RNA-directed DNA polymerase</keyword>
<evidence type="ECO:0000256" key="1">
    <source>
        <dbReference type="ARBA" id="ARBA00004123"/>
    </source>
</evidence>
<dbReference type="InterPro" id="IPR041588">
    <property type="entry name" value="Integrase_H2C2"/>
</dbReference>
<evidence type="ECO:0000256" key="7">
    <source>
        <dbReference type="ARBA" id="ARBA00022801"/>
    </source>
</evidence>
<keyword evidence="9" id="KW-0694">RNA-binding</keyword>
<keyword evidence="21" id="KW-1185">Reference proteome</keyword>
<dbReference type="InterPro" id="IPR056924">
    <property type="entry name" value="SH3_Tf2-1"/>
</dbReference>
<evidence type="ECO:0000256" key="9">
    <source>
        <dbReference type="ARBA" id="ARBA00022884"/>
    </source>
</evidence>
<feature type="domain" description="Chromo" evidence="18">
    <location>
        <begin position="699"/>
        <end position="751"/>
    </location>
</feature>
<dbReference type="Proteomes" id="UP000076744">
    <property type="component" value="Unassembled WGS sequence"/>
</dbReference>